<dbReference type="AlphaFoldDB" id="A0A7X6FSX4"/>
<dbReference type="EMBL" id="JAAXZB010000005">
    <property type="protein sequence ID" value="NKW11256.1"/>
    <property type="molecule type" value="Genomic_DNA"/>
</dbReference>
<feature type="compositionally biased region" description="Basic and acidic residues" evidence="1">
    <location>
        <begin position="32"/>
        <end position="58"/>
    </location>
</feature>
<evidence type="ECO:0000313" key="3">
    <source>
        <dbReference type="Proteomes" id="UP000558475"/>
    </source>
</evidence>
<organism evidence="2 3">
    <name type="scientific">Brucella tritici</name>
    <dbReference type="NCBI Taxonomy" id="94626"/>
    <lineage>
        <taxon>Bacteria</taxon>
        <taxon>Pseudomonadati</taxon>
        <taxon>Pseudomonadota</taxon>
        <taxon>Alphaproteobacteria</taxon>
        <taxon>Hyphomicrobiales</taxon>
        <taxon>Brucellaceae</taxon>
        <taxon>Brucella/Ochrobactrum group</taxon>
        <taxon>Brucella</taxon>
    </lineage>
</organism>
<comment type="caution">
    <text evidence="2">The sequence shown here is derived from an EMBL/GenBank/DDBJ whole genome shotgun (WGS) entry which is preliminary data.</text>
</comment>
<evidence type="ECO:0000256" key="1">
    <source>
        <dbReference type="SAM" id="MobiDB-lite"/>
    </source>
</evidence>
<proteinExistence type="predicted"/>
<gene>
    <name evidence="2" type="ORF">HGG76_27020</name>
</gene>
<dbReference type="Proteomes" id="UP000558475">
    <property type="component" value="Unassembled WGS sequence"/>
</dbReference>
<reference evidence="2 3" key="1">
    <citation type="submission" date="2020-04" db="EMBL/GenBank/DDBJ databases">
        <title>Whole genome sequencing of clinical and environmental type strains of Ochrobactrum.</title>
        <authorList>
            <person name="Dharne M."/>
        </authorList>
    </citation>
    <scope>NUCLEOTIDE SEQUENCE [LARGE SCALE GENOMIC DNA]</scope>
    <source>
        <strain evidence="2 3">DSM 13340</strain>
    </source>
</reference>
<protein>
    <submittedName>
        <fullName evidence="2">Uncharacterized protein</fullName>
    </submittedName>
</protein>
<name>A0A7X6FSX4_9HYPH</name>
<sequence length="91" mass="10152">MEAKADKRQADIESEQQRLNVESAKPASKEGTISKEQRHSEIDKALTKAKEADSDFKHQVKGTSRTVRSDKNSHEIIIPAACENCTMPKQS</sequence>
<evidence type="ECO:0000313" key="2">
    <source>
        <dbReference type="EMBL" id="NKW11256.1"/>
    </source>
</evidence>
<accession>A0A7X6FSX4</accession>
<feature type="compositionally biased region" description="Basic and acidic residues" evidence="1">
    <location>
        <begin position="1"/>
        <end position="11"/>
    </location>
</feature>
<feature type="region of interest" description="Disordered" evidence="1">
    <location>
        <begin position="1"/>
        <end position="72"/>
    </location>
</feature>